<evidence type="ECO:0000256" key="3">
    <source>
        <dbReference type="ARBA" id="ARBA00022737"/>
    </source>
</evidence>
<dbReference type="SMR" id="A0A1S3ZE24"/>
<evidence type="ECO:0000256" key="1">
    <source>
        <dbReference type="ARBA" id="ARBA00006643"/>
    </source>
</evidence>
<feature type="repeat" description="PPR" evidence="4">
    <location>
        <begin position="759"/>
        <end position="793"/>
    </location>
</feature>
<evidence type="ECO:0000313" key="6">
    <source>
        <dbReference type="RefSeq" id="XP_016462604.1"/>
    </source>
</evidence>
<feature type="repeat" description="PPR" evidence="4">
    <location>
        <begin position="162"/>
        <end position="203"/>
    </location>
</feature>
<dbReference type="InterPro" id="IPR050667">
    <property type="entry name" value="PPR-containing_protein"/>
</dbReference>
<protein>
    <submittedName>
        <fullName evidence="6">Pentatricopeptide repeat-containing protein At2g33760-like</fullName>
    </submittedName>
</protein>
<dbReference type="Gene3D" id="1.25.40.10">
    <property type="entry name" value="Tetratricopeptide repeat domain"/>
    <property type="match status" value="6"/>
</dbReference>
<dbReference type="SUPFAM" id="SSF48452">
    <property type="entry name" value="TPR-like"/>
    <property type="match status" value="1"/>
</dbReference>
<name>A0A1S3ZE24_TOBAC</name>
<feature type="repeat" description="PPR" evidence="4">
    <location>
        <begin position="657"/>
        <end position="691"/>
    </location>
</feature>
<proteinExistence type="inferred from homology"/>
<keyword evidence="3" id="KW-0677">Repeat</keyword>
<dbReference type="InterPro" id="IPR046848">
    <property type="entry name" value="E_motif"/>
</dbReference>
<reference evidence="6" key="1">
    <citation type="submission" date="2025-08" db="UniProtKB">
        <authorList>
            <consortium name="RefSeq"/>
        </authorList>
    </citation>
    <scope>IDENTIFICATION</scope>
</reference>
<feature type="repeat" description="PPR" evidence="4">
    <location>
        <begin position="127"/>
        <end position="161"/>
    </location>
</feature>
<organism evidence="6">
    <name type="scientific">Nicotiana tabacum</name>
    <name type="common">Common tobacco</name>
    <dbReference type="NCBI Taxonomy" id="4097"/>
    <lineage>
        <taxon>Eukaryota</taxon>
        <taxon>Viridiplantae</taxon>
        <taxon>Streptophyta</taxon>
        <taxon>Embryophyta</taxon>
        <taxon>Tracheophyta</taxon>
        <taxon>Spermatophyta</taxon>
        <taxon>Magnoliopsida</taxon>
        <taxon>eudicotyledons</taxon>
        <taxon>Gunneridae</taxon>
        <taxon>Pentapetalae</taxon>
        <taxon>asterids</taxon>
        <taxon>lamiids</taxon>
        <taxon>Solanales</taxon>
        <taxon>Solanaceae</taxon>
        <taxon>Nicotianoideae</taxon>
        <taxon>Nicotianeae</taxon>
        <taxon>Nicotiana</taxon>
    </lineage>
</organism>
<dbReference type="PANTHER" id="PTHR47939:SF13">
    <property type="entry name" value="OS03G0201400 PROTEIN"/>
    <property type="match status" value="1"/>
</dbReference>
<evidence type="ECO:0000259" key="5">
    <source>
        <dbReference type="Pfam" id="PF14432"/>
    </source>
</evidence>
<dbReference type="AlphaFoldDB" id="A0A1S3ZE24"/>
<feature type="repeat" description="PPR" evidence="4">
    <location>
        <begin position="896"/>
        <end position="930"/>
    </location>
</feature>
<evidence type="ECO:0000256" key="2">
    <source>
        <dbReference type="ARBA" id="ARBA00007626"/>
    </source>
</evidence>
<dbReference type="FunFam" id="1.25.40.10:FF:000090">
    <property type="entry name" value="Pentatricopeptide repeat-containing protein, chloroplastic"/>
    <property type="match status" value="1"/>
</dbReference>
<dbReference type="OrthoDB" id="1912849at2759"/>
<sequence length="1087" mass="122787">MTQTGKDWNSSPQQFQFDRGRYCLSGKKPDCTGTFTTLTNNLRHFTCESHKSGCKVDQRAYNILITGFCAQGDLSSAHELLEEMISSDLSSDASIFKRLILDSCYMGSVYTALKYRNMMVREGFLPDTVTCHFIVKQYCTEGRGIEALHLIDEMMDQGIVPDLYTYNVVIDHLCKDENTEEKEGRLQEALHLIDEMVDQGIVPDLYTYNVVIQQLCKDINPKKALELITVMLKRDMFPNVMILNTLIDGFVKQSNFKKAGMFYWGMLKLEIAPDITTYTILIDMLCKRGKVRKDYRRRKVKKAYKLFRKMIREGMNPDNICYTSMIAGFCEIEDVNKACALFRDMQKRELLPTVVTYTCLIDAFSKLDQMDEAKKLLKMMVRQNISPDVKTYSCLIDKFCKLHRMDEAERLLDRMRKENISPDVITYKIMILGYEMVGNTDLAYDMTDEMQRSLIQTLPPPLSESLAAAAAADLLNLLNNCYNGGYPKDSSFALSPACWRANQMDSTTDPRCVHARAITTGAAKANRAVLNNLITLYSKSNLPSHAVRVFQAIPSPNVVSFTALLTSAFSNSPLSAFHHFISMLRRQILPNGHTLTSLLKTCASLPALTFGLQLHSLAIKLGFSSEPFTASALVSLYFKTGLSCNAKRVFDEMSVRDEVCFSSVIVGLARNSKPIDALSCFVEMRRSGVASTMVSVSGALRAASDVAMLEQCRIIHGHAMVTGLNLNVIVGSALVDGYGKCGLLRNARGVFDELEMELNIVGWNAMMAGHAQQGEHGNVIELFTLMEERGMVPDEYSFLAILTAFYNAGLVEETEIWFRRMTEEYSMEPCLEHYTCLVGALGKAGRLEKAERIALTMPFKPDAALWRVLLSKCAYHVNMDIAWRMSDRLLQINPMDDSAYVILANAYASAGRWDEVREVWKRMKDKKVRKEGGKSWIETQGEVHVFLAGDKRHERTDEIYAKLAYLMEEIEKLGYVPVWAEMLHEVEEKEKKKALWYHSEKLALAFGLLNGTAPPGKALRIVKNLRICRDCHEAFKYISKLVEREIIVRDVNRYHRFLNGSCNCGDQCVDLDLAILPKVALAIQCGS</sequence>
<feature type="repeat" description="PPR" evidence="4">
    <location>
        <begin position="57"/>
        <end position="91"/>
    </location>
</feature>
<dbReference type="PaxDb" id="4097-A0A1S3ZE24"/>
<evidence type="ECO:0000256" key="4">
    <source>
        <dbReference type="PROSITE-ProRule" id="PRU00708"/>
    </source>
</evidence>
<dbReference type="Pfam" id="PF20431">
    <property type="entry name" value="E_motif"/>
    <property type="match status" value="1"/>
</dbReference>
<dbReference type="Pfam" id="PF12854">
    <property type="entry name" value="PPR_1"/>
    <property type="match status" value="1"/>
</dbReference>
<dbReference type="OMA" id="CESHKSG"/>
<dbReference type="GO" id="GO:0008270">
    <property type="term" value="F:zinc ion binding"/>
    <property type="evidence" value="ECO:0007669"/>
    <property type="project" value="InterPro"/>
</dbReference>
<dbReference type="PROSITE" id="PS51375">
    <property type="entry name" value="PPR"/>
    <property type="match status" value="10"/>
</dbReference>
<dbReference type="KEGG" id="nta:107785745"/>
<dbReference type="Pfam" id="PF13041">
    <property type="entry name" value="PPR_2"/>
    <property type="match status" value="6"/>
</dbReference>
<dbReference type="InterPro" id="IPR032867">
    <property type="entry name" value="DYW_dom"/>
</dbReference>
<dbReference type="NCBIfam" id="TIGR00756">
    <property type="entry name" value="PPR"/>
    <property type="match status" value="10"/>
</dbReference>
<gene>
    <name evidence="6" type="primary">LOC107785745</name>
</gene>
<dbReference type="Pfam" id="PF14432">
    <property type="entry name" value="DYW_deaminase"/>
    <property type="match status" value="1"/>
</dbReference>
<dbReference type="InterPro" id="IPR002885">
    <property type="entry name" value="PPR_rpt"/>
</dbReference>
<accession>A0A1S3ZE24</accession>
<feature type="repeat" description="PPR" evidence="4">
    <location>
        <begin position="388"/>
        <end position="422"/>
    </location>
</feature>
<dbReference type="GO" id="GO:0009451">
    <property type="term" value="P:RNA modification"/>
    <property type="evidence" value="ECO:0000318"/>
    <property type="project" value="GO_Central"/>
</dbReference>
<dbReference type="Pfam" id="PF01535">
    <property type="entry name" value="PPR"/>
    <property type="match status" value="3"/>
</dbReference>
<dbReference type="Pfam" id="PF13812">
    <property type="entry name" value="PPR_3"/>
    <property type="match status" value="1"/>
</dbReference>
<comment type="similarity">
    <text evidence="1">Belongs to the PPR family. PCMP-H subfamily.</text>
</comment>
<dbReference type="PANTHER" id="PTHR47939">
    <property type="entry name" value="MEMBRANE-ASSOCIATED SALT-INDUCIBLE PROTEIN-LIKE"/>
    <property type="match status" value="1"/>
</dbReference>
<dbReference type="InterPro" id="IPR011990">
    <property type="entry name" value="TPR-like_helical_dom_sf"/>
</dbReference>
<feature type="domain" description="DYW" evidence="5">
    <location>
        <begin position="974"/>
        <end position="1067"/>
    </location>
</feature>
<feature type="repeat" description="PPR" evidence="4">
    <location>
        <begin position="204"/>
        <end position="238"/>
    </location>
</feature>
<dbReference type="RefSeq" id="XP_016462604.1">
    <property type="nucleotide sequence ID" value="XM_016607118.1"/>
</dbReference>
<comment type="similarity">
    <text evidence="2">Belongs to the PPR family. P subfamily.</text>
</comment>
<feature type="repeat" description="PPR" evidence="4">
    <location>
        <begin position="318"/>
        <end position="352"/>
    </location>
</feature>
<feature type="repeat" description="PPR" evidence="4">
    <location>
        <begin position="353"/>
        <end position="387"/>
    </location>
</feature>